<dbReference type="GO" id="GO:0003677">
    <property type="term" value="F:DNA binding"/>
    <property type="evidence" value="ECO:0007669"/>
    <property type="project" value="InterPro"/>
</dbReference>
<evidence type="ECO:0000256" key="3">
    <source>
        <dbReference type="ARBA" id="ARBA00022801"/>
    </source>
</evidence>
<comment type="caution">
    <text evidence="6">The sequence shown here is derived from an EMBL/GenBank/DDBJ whole genome shotgun (WGS) entry which is preliminary data.</text>
</comment>
<dbReference type="SUPFAM" id="SSF50486">
    <property type="entry name" value="FMT C-terminal domain-like"/>
    <property type="match status" value="1"/>
</dbReference>
<keyword evidence="2 5" id="KW-0227">DNA damage</keyword>
<evidence type="ECO:0000313" key="8">
    <source>
        <dbReference type="Proteomes" id="UP000193553"/>
    </source>
</evidence>
<dbReference type="Proteomes" id="UP000193553">
    <property type="component" value="Unassembled WGS sequence"/>
</dbReference>
<gene>
    <name evidence="7" type="ORF">BST63_28095</name>
    <name evidence="6" type="ORF">BSZ18_09060</name>
</gene>
<proteinExistence type="inferred from homology"/>
<evidence type="ECO:0000313" key="6">
    <source>
        <dbReference type="EMBL" id="OSJ14738.1"/>
    </source>
</evidence>
<dbReference type="CDD" id="cd00540">
    <property type="entry name" value="AAG"/>
    <property type="match status" value="1"/>
</dbReference>
<organism evidence="6 8">
    <name type="scientific">Bradyrhizobium canariense</name>
    <dbReference type="NCBI Taxonomy" id="255045"/>
    <lineage>
        <taxon>Bacteria</taxon>
        <taxon>Pseudomonadati</taxon>
        <taxon>Pseudomonadota</taxon>
        <taxon>Alphaproteobacteria</taxon>
        <taxon>Hyphomicrobiales</taxon>
        <taxon>Nitrobacteraceae</taxon>
        <taxon>Bradyrhizobium</taxon>
    </lineage>
</organism>
<dbReference type="InterPro" id="IPR036995">
    <property type="entry name" value="MPG_sf"/>
</dbReference>
<evidence type="ECO:0000313" key="7">
    <source>
        <dbReference type="EMBL" id="OSJ23637.1"/>
    </source>
</evidence>
<dbReference type="GO" id="GO:0003905">
    <property type="term" value="F:alkylbase DNA N-glycosylase activity"/>
    <property type="evidence" value="ECO:0007669"/>
    <property type="project" value="InterPro"/>
</dbReference>
<dbReference type="AlphaFoldDB" id="A0A1X3HAZ9"/>
<dbReference type="OrthoDB" id="9794313at2"/>
<dbReference type="NCBIfam" id="NF002003">
    <property type="entry name" value="PRK00802.1-3"/>
    <property type="match status" value="1"/>
</dbReference>
<dbReference type="EC" id="3.2.2.-" evidence="5"/>
<protein>
    <recommendedName>
        <fullName evidence="5">Putative 3-methyladenine DNA glycosylase</fullName>
        <ecNumber evidence="5">3.2.2.-</ecNumber>
    </recommendedName>
</protein>
<keyword evidence="9" id="KW-1185">Reference proteome</keyword>
<dbReference type="EMBL" id="NAFK01000173">
    <property type="protein sequence ID" value="OSJ23637.1"/>
    <property type="molecule type" value="Genomic_DNA"/>
</dbReference>
<keyword evidence="4 5" id="KW-0234">DNA repair</keyword>
<sequence length="200" mass="21793">MAPVSKTSTPRLGKALKRTFFARSVHEVAPDLIGATMLVNGVGGIIVEVEAYHHTEPAAHSYNGPTPRNQVMFGPPGFAYVYRSYGIHWCVNFVCEEEGSASAVLIRALEPTHGIAAMRRRRHLQDLHTLCSGPGKLTEALGITIAHNALPLDRPPIALHARTEDVEVAAGIRIGITKAVELPWRYGVRGSKFLSKPFPK</sequence>
<dbReference type="STRING" id="255045.SAMN05444158_1441"/>
<dbReference type="RefSeq" id="WP_085349818.1">
    <property type="nucleotide sequence ID" value="NZ_NAEX01000170.1"/>
</dbReference>
<dbReference type="FunFam" id="3.10.300.10:FF:000001">
    <property type="entry name" value="Putative 3-methyladenine DNA glycosylase"/>
    <property type="match status" value="1"/>
</dbReference>
<dbReference type="GO" id="GO:0006284">
    <property type="term" value="P:base-excision repair"/>
    <property type="evidence" value="ECO:0007669"/>
    <property type="project" value="InterPro"/>
</dbReference>
<accession>A0A1X3HAZ9</accession>
<dbReference type="Proteomes" id="UP000193884">
    <property type="component" value="Unassembled WGS sequence"/>
</dbReference>
<name>A0A1X3HAZ9_9BRAD</name>
<evidence type="ECO:0000256" key="5">
    <source>
        <dbReference type="HAMAP-Rule" id="MF_00527"/>
    </source>
</evidence>
<dbReference type="InterPro" id="IPR003180">
    <property type="entry name" value="MPG"/>
</dbReference>
<dbReference type="InterPro" id="IPR011034">
    <property type="entry name" value="Formyl_transferase-like_C_sf"/>
</dbReference>
<dbReference type="NCBIfam" id="TIGR00567">
    <property type="entry name" value="3mg"/>
    <property type="match status" value="1"/>
</dbReference>
<evidence type="ECO:0000313" key="9">
    <source>
        <dbReference type="Proteomes" id="UP000193884"/>
    </source>
</evidence>
<dbReference type="PANTHER" id="PTHR10429:SF0">
    <property type="entry name" value="DNA-3-METHYLADENINE GLYCOSYLASE"/>
    <property type="match status" value="1"/>
</dbReference>
<reference evidence="8 9" key="1">
    <citation type="submission" date="2017-03" db="EMBL/GenBank/DDBJ databases">
        <title>Whole genome sequences of fourteen strains of Bradyrhizobium canariense and one strain of Bradyrhizobium japonicum isolated from Lupinus (Papilionoideae: Genisteae) species in Algeria.</title>
        <authorList>
            <person name="Crovadore J."/>
            <person name="Chekireb D."/>
            <person name="Brachmann A."/>
            <person name="Chablais R."/>
            <person name="Cochard B."/>
            <person name="Lefort F."/>
        </authorList>
    </citation>
    <scope>NUCLEOTIDE SEQUENCE [LARGE SCALE GENOMIC DNA]</scope>
    <source>
        <strain evidence="6 8">UBMA195</strain>
        <strain evidence="7 9">UBMAN05</strain>
    </source>
</reference>
<dbReference type="PANTHER" id="PTHR10429">
    <property type="entry name" value="DNA-3-METHYLADENINE GLYCOSYLASE"/>
    <property type="match status" value="1"/>
</dbReference>
<keyword evidence="3 5" id="KW-0378">Hydrolase</keyword>
<dbReference type="EMBL" id="NAFI01000158">
    <property type="protein sequence ID" value="OSJ14738.1"/>
    <property type="molecule type" value="Genomic_DNA"/>
</dbReference>
<evidence type="ECO:0000256" key="4">
    <source>
        <dbReference type="ARBA" id="ARBA00023204"/>
    </source>
</evidence>
<dbReference type="Gene3D" id="3.10.300.10">
    <property type="entry name" value="Methylpurine-DNA glycosylase (MPG)"/>
    <property type="match status" value="1"/>
</dbReference>
<comment type="similarity">
    <text evidence="1 5">Belongs to the DNA glycosylase MPG family.</text>
</comment>
<evidence type="ECO:0000256" key="1">
    <source>
        <dbReference type="ARBA" id="ARBA00009232"/>
    </source>
</evidence>
<dbReference type="HAMAP" id="MF_00527">
    <property type="entry name" value="3MGH"/>
    <property type="match status" value="1"/>
</dbReference>
<evidence type="ECO:0000256" key="2">
    <source>
        <dbReference type="ARBA" id="ARBA00022763"/>
    </source>
</evidence>
<dbReference type="Pfam" id="PF02245">
    <property type="entry name" value="Pur_DNA_glyco"/>
    <property type="match status" value="1"/>
</dbReference>